<evidence type="ECO:0000313" key="2">
    <source>
        <dbReference type="Proteomes" id="UP000318509"/>
    </source>
</evidence>
<comment type="caution">
    <text evidence="1">The sequence shown here is derived from an EMBL/GenBank/DDBJ whole genome shotgun (WGS) entry which is preliminary data.</text>
</comment>
<accession>A0A537JTM1</accession>
<gene>
    <name evidence="1" type="ORF">E6H00_17825</name>
</gene>
<evidence type="ECO:0000313" key="1">
    <source>
        <dbReference type="EMBL" id="TMI86632.1"/>
    </source>
</evidence>
<name>A0A537JTM1_9BACT</name>
<dbReference type="EMBL" id="VBAK01000193">
    <property type="protein sequence ID" value="TMI86632.1"/>
    <property type="molecule type" value="Genomic_DNA"/>
</dbReference>
<dbReference type="Proteomes" id="UP000318509">
    <property type="component" value="Unassembled WGS sequence"/>
</dbReference>
<organism evidence="1 2">
    <name type="scientific">Candidatus Segetimicrobium genomatis</name>
    <dbReference type="NCBI Taxonomy" id="2569760"/>
    <lineage>
        <taxon>Bacteria</taxon>
        <taxon>Bacillati</taxon>
        <taxon>Candidatus Sysuimicrobiota</taxon>
        <taxon>Candidatus Sysuimicrobiia</taxon>
        <taxon>Candidatus Sysuimicrobiales</taxon>
        <taxon>Candidatus Segetimicrobiaceae</taxon>
        <taxon>Candidatus Segetimicrobium</taxon>
    </lineage>
</organism>
<proteinExistence type="predicted"/>
<reference evidence="1 2" key="1">
    <citation type="journal article" date="2019" name="Nat. Microbiol.">
        <title>Mediterranean grassland soil C-N compound turnover is dependent on rainfall and depth, and is mediated by genomically divergent microorganisms.</title>
        <authorList>
            <person name="Diamond S."/>
            <person name="Andeer P.F."/>
            <person name="Li Z."/>
            <person name="Crits-Christoph A."/>
            <person name="Burstein D."/>
            <person name="Anantharaman K."/>
            <person name="Lane K.R."/>
            <person name="Thomas B.C."/>
            <person name="Pan C."/>
            <person name="Northen T.R."/>
            <person name="Banfield J.F."/>
        </authorList>
    </citation>
    <scope>NUCLEOTIDE SEQUENCE [LARGE SCALE GENOMIC DNA]</scope>
    <source>
        <strain evidence="1">NP_3</strain>
    </source>
</reference>
<dbReference type="AlphaFoldDB" id="A0A537JTM1"/>
<protein>
    <submittedName>
        <fullName evidence="1">Uncharacterized protein</fullName>
    </submittedName>
</protein>
<sequence length="100" mass="11460">MTLLEVQRRDGRLVRCAWACHHAKTRQCHCCCRGLYHGLGEGTTSFARAVAQHHEWLLLDLGQAEARGELWILAYRPSLSEPLIFRRHGVPRAYQEALLP</sequence>